<name>A0ABV7IJK5_9RHOB</name>
<comment type="cofactor">
    <cofactor evidence="1">
        <name>a divalent metal cation</name>
        <dbReference type="ChEBI" id="CHEBI:60240"/>
    </cofactor>
</comment>
<dbReference type="Gene3D" id="3.50.30.40">
    <property type="entry name" value="Ribonuclease E inhibitor RraA/RraA-like"/>
    <property type="match status" value="1"/>
</dbReference>
<dbReference type="InterPro" id="IPR005493">
    <property type="entry name" value="RraA/RraA-like"/>
</dbReference>
<comment type="caution">
    <text evidence="5">The sequence shown here is derived from an EMBL/GenBank/DDBJ whole genome shotgun (WGS) entry which is preliminary data.</text>
</comment>
<dbReference type="PANTHER" id="PTHR33254:SF4">
    <property type="entry name" value="4-HYDROXY-4-METHYL-2-OXOGLUTARATE ALDOLASE 3-RELATED"/>
    <property type="match status" value="1"/>
</dbReference>
<dbReference type="NCBIfam" id="NF004850">
    <property type="entry name" value="PRK06201.1"/>
    <property type="match status" value="1"/>
</dbReference>
<sequence>MRFEPNSAEEKALFEAFSKTATALISDNLSRLPAANGLRPFHKPAGLMVGRALTVRVAAGDNLFIHKALELVQPGDVIVVDGDGETTRALIGGIMVAIAKSRGAAGFVLNGSVRDTAEIGADSFPVFARSAIHRGPYKNGPGFINVPVSLDGMVVSPGDIVVGDEDGVVAFTQDEAPALLEATLAQEHKEAEIMGQIATGTYKGAYAR</sequence>
<evidence type="ECO:0000313" key="5">
    <source>
        <dbReference type="EMBL" id="MFC3169549.1"/>
    </source>
</evidence>
<protein>
    <recommendedName>
        <fullName evidence="2">Putative 4-hydroxy-4-methyl-2-oxoglutarate aldolase</fullName>
    </recommendedName>
    <alternativeName>
        <fullName evidence="3">Regulator of ribonuclease activity homolog</fullName>
    </alternativeName>
    <alternativeName>
        <fullName evidence="4">RraA-like protein</fullName>
    </alternativeName>
</protein>
<evidence type="ECO:0000313" key="6">
    <source>
        <dbReference type="Proteomes" id="UP001595557"/>
    </source>
</evidence>
<dbReference type="PANTHER" id="PTHR33254">
    <property type="entry name" value="4-HYDROXY-4-METHYL-2-OXOGLUTARATE ALDOLASE 3-RELATED"/>
    <property type="match status" value="1"/>
</dbReference>
<dbReference type="EMBL" id="JBHRTE010000070">
    <property type="protein sequence ID" value="MFC3169549.1"/>
    <property type="molecule type" value="Genomic_DNA"/>
</dbReference>
<keyword evidence="6" id="KW-1185">Reference proteome</keyword>
<dbReference type="CDD" id="cd16841">
    <property type="entry name" value="RraA_family"/>
    <property type="match status" value="1"/>
</dbReference>
<dbReference type="RefSeq" id="WP_207468060.1">
    <property type="nucleotide sequence ID" value="NZ_JAFNAW010000018.1"/>
</dbReference>
<reference evidence="6" key="1">
    <citation type="journal article" date="2019" name="Int. J. Syst. Evol. Microbiol.">
        <title>The Global Catalogue of Microorganisms (GCM) 10K type strain sequencing project: providing services to taxonomists for standard genome sequencing and annotation.</title>
        <authorList>
            <consortium name="The Broad Institute Genomics Platform"/>
            <consortium name="The Broad Institute Genome Sequencing Center for Infectious Disease"/>
            <person name="Wu L."/>
            <person name="Ma J."/>
        </authorList>
    </citation>
    <scope>NUCLEOTIDE SEQUENCE [LARGE SCALE GENOMIC DNA]</scope>
    <source>
        <strain evidence="6">KCTC 52239</strain>
    </source>
</reference>
<evidence type="ECO:0000256" key="4">
    <source>
        <dbReference type="ARBA" id="ARBA00030169"/>
    </source>
</evidence>
<evidence type="ECO:0000256" key="1">
    <source>
        <dbReference type="ARBA" id="ARBA00001968"/>
    </source>
</evidence>
<dbReference type="Pfam" id="PF03737">
    <property type="entry name" value="RraA-like"/>
    <property type="match status" value="1"/>
</dbReference>
<dbReference type="SUPFAM" id="SSF89562">
    <property type="entry name" value="RraA-like"/>
    <property type="match status" value="1"/>
</dbReference>
<dbReference type="InterPro" id="IPR036704">
    <property type="entry name" value="RraA/RraA-like_sf"/>
</dbReference>
<proteinExistence type="predicted"/>
<dbReference type="Proteomes" id="UP001595557">
    <property type="component" value="Unassembled WGS sequence"/>
</dbReference>
<evidence type="ECO:0000256" key="3">
    <source>
        <dbReference type="ARBA" id="ARBA00029596"/>
    </source>
</evidence>
<gene>
    <name evidence="5" type="ORF">ACFOD7_15970</name>
</gene>
<organism evidence="5 6">
    <name type="scientific">Paracoccus fontiphilus</name>
    <dbReference type="NCBI Taxonomy" id="1815556"/>
    <lineage>
        <taxon>Bacteria</taxon>
        <taxon>Pseudomonadati</taxon>
        <taxon>Pseudomonadota</taxon>
        <taxon>Alphaproteobacteria</taxon>
        <taxon>Rhodobacterales</taxon>
        <taxon>Paracoccaceae</taxon>
        <taxon>Paracoccus</taxon>
    </lineage>
</organism>
<evidence type="ECO:0000256" key="2">
    <source>
        <dbReference type="ARBA" id="ARBA00016549"/>
    </source>
</evidence>
<accession>A0ABV7IJK5</accession>